<evidence type="ECO:0000259" key="10">
    <source>
        <dbReference type="SMART" id="SM00382"/>
    </source>
</evidence>
<dbReference type="GO" id="GO:0005737">
    <property type="term" value="C:cytoplasm"/>
    <property type="evidence" value="ECO:0007669"/>
    <property type="project" value="UniProtKB-SubCell"/>
</dbReference>
<evidence type="ECO:0000256" key="3">
    <source>
        <dbReference type="ARBA" id="ARBA00022701"/>
    </source>
</evidence>
<evidence type="ECO:0000256" key="1">
    <source>
        <dbReference type="ARBA" id="ARBA00004647"/>
    </source>
</evidence>
<dbReference type="InterPro" id="IPR027497">
    <property type="entry name" value="Katanin_p60_AL2"/>
</dbReference>
<keyword evidence="2 8" id="KW-0963">Cytoplasm</keyword>
<evidence type="ECO:0000256" key="9">
    <source>
        <dbReference type="SAM" id="MobiDB-lite"/>
    </source>
</evidence>
<dbReference type="Gene3D" id="3.40.50.300">
    <property type="entry name" value="P-loop containing nucleotide triphosphate hydrolases"/>
    <property type="match status" value="1"/>
</dbReference>
<comment type="subcellular location">
    <subcellularLocation>
        <location evidence="1 8">Cytoplasm</location>
        <location evidence="1 8">Cytoskeleton</location>
        <location evidence="1 8">Spindle pole</location>
    </subcellularLocation>
    <subcellularLocation>
        <location evidence="8">Cytoplasm</location>
        <location evidence="8">Cytoskeleton</location>
    </subcellularLocation>
    <subcellularLocation>
        <location evidence="8">Cytoplasm</location>
    </subcellularLocation>
    <subcellularLocation>
        <location evidence="8">Cytoplasm</location>
        <location evidence="8">Cytoskeleton</location>
        <location evidence="8">Spindle</location>
    </subcellularLocation>
    <text evidence="8">Localizes within the cytoplasm, partially overlapping with microtubules in interphase and to the mitotic spindle and spindle poles during mitosis.</text>
</comment>
<dbReference type="SUPFAM" id="SSF52540">
    <property type="entry name" value="P-loop containing nucleoside triphosphate hydrolases"/>
    <property type="match status" value="1"/>
</dbReference>
<keyword evidence="12" id="KW-1185">Reference proteome</keyword>
<dbReference type="GO" id="GO:0008017">
    <property type="term" value="F:microtubule binding"/>
    <property type="evidence" value="ECO:0007669"/>
    <property type="project" value="UniProtKB-UniRule"/>
</dbReference>
<dbReference type="InterPro" id="IPR003959">
    <property type="entry name" value="ATPase_AAA_core"/>
</dbReference>
<dbReference type="Pfam" id="PF00004">
    <property type="entry name" value="AAA"/>
    <property type="match status" value="1"/>
</dbReference>
<dbReference type="EMBL" id="BRXW01000358">
    <property type="protein sequence ID" value="GMH47554.1"/>
    <property type="molecule type" value="Genomic_DNA"/>
</dbReference>
<evidence type="ECO:0000313" key="12">
    <source>
        <dbReference type="Proteomes" id="UP001165122"/>
    </source>
</evidence>
<name>A0A9W7DL43_9STRA</name>
<evidence type="ECO:0000256" key="7">
    <source>
        <dbReference type="ARBA" id="ARBA00023235"/>
    </source>
</evidence>
<evidence type="ECO:0000256" key="4">
    <source>
        <dbReference type="ARBA" id="ARBA00022741"/>
    </source>
</evidence>
<feature type="compositionally biased region" description="Gly residues" evidence="9">
    <location>
        <begin position="184"/>
        <end position="198"/>
    </location>
</feature>
<keyword evidence="4 8" id="KW-0547">Nucleotide-binding</keyword>
<evidence type="ECO:0000256" key="6">
    <source>
        <dbReference type="ARBA" id="ARBA00023212"/>
    </source>
</evidence>
<dbReference type="GO" id="GO:0000922">
    <property type="term" value="C:spindle pole"/>
    <property type="evidence" value="ECO:0007669"/>
    <property type="project" value="UniProtKB-SubCell"/>
</dbReference>
<dbReference type="EC" id="5.6.1.1" evidence="8"/>
<evidence type="ECO:0000313" key="11">
    <source>
        <dbReference type="EMBL" id="GMH47554.1"/>
    </source>
</evidence>
<comment type="catalytic activity">
    <reaction evidence="8">
        <text>n ATP + n H2O + a microtubule = n ADP + n phosphate + (n+1) alpha/beta tubulin heterodimers.</text>
        <dbReference type="EC" id="5.6.1.1"/>
    </reaction>
</comment>
<dbReference type="InterPro" id="IPR027417">
    <property type="entry name" value="P-loop_NTPase"/>
</dbReference>
<keyword evidence="5 8" id="KW-0067">ATP-binding</keyword>
<feature type="region of interest" description="Disordered" evidence="9">
    <location>
        <begin position="184"/>
        <end position="218"/>
    </location>
</feature>
<comment type="similarity">
    <text evidence="8">Belongs to the AAA ATPase family. Katanin p60 subunit A1 subfamily. A-like 2 sub-subfamily.</text>
</comment>
<dbReference type="FunFam" id="3.40.50.300:FF:000434">
    <property type="entry name" value="Katanin p60 ATPase-containing subunit A-like 2"/>
    <property type="match status" value="1"/>
</dbReference>
<dbReference type="GO" id="GO:0005874">
    <property type="term" value="C:microtubule"/>
    <property type="evidence" value="ECO:0007669"/>
    <property type="project" value="UniProtKB-KW"/>
</dbReference>
<protein>
    <recommendedName>
        <fullName evidence="8">Katanin p60 ATPase-containing subunit A-like 2</fullName>
        <shortName evidence="8">Katanin p60 subunit A-like 2</shortName>
        <ecNumber evidence="8">5.6.1.1</ecNumber>
    </recommendedName>
    <alternativeName>
        <fullName evidence="8">p60 katanin-like 2</fullName>
    </alternativeName>
</protein>
<dbReference type="Pfam" id="PF17862">
    <property type="entry name" value="AAA_lid_3"/>
    <property type="match status" value="1"/>
</dbReference>
<dbReference type="PROSITE" id="PS00674">
    <property type="entry name" value="AAA"/>
    <property type="match status" value="1"/>
</dbReference>
<dbReference type="SMART" id="SM00667">
    <property type="entry name" value="LisH"/>
    <property type="match status" value="1"/>
</dbReference>
<feature type="region of interest" description="Disordered" evidence="9">
    <location>
        <begin position="102"/>
        <end position="136"/>
    </location>
</feature>
<keyword evidence="7 8" id="KW-0413">Isomerase</keyword>
<dbReference type="PANTHER" id="PTHR23074:SF78">
    <property type="entry name" value="KATANIN P60 ATPASE-CONTAINING SUBUNIT A-LIKE 2"/>
    <property type="match status" value="1"/>
</dbReference>
<dbReference type="PANTHER" id="PTHR23074">
    <property type="entry name" value="AAA DOMAIN-CONTAINING"/>
    <property type="match status" value="1"/>
</dbReference>
<dbReference type="InterPro" id="IPR003593">
    <property type="entry name" value="AAA+_ATPase"/>
</dbReference>
<dbReference type="GO" id="GO:0005524">
    <property type="term" value="F:ATP binding"/>
    <property type="evidence" value="ECO:0007669"/>
    <property type="project" value="UniProtKB-KW"/>
</dbReference>
<dbReference type="Gene3D" id="1.10.8.60">
    <property type="match status" value="1"/>
</dbReference>
<proteinExistence type="inferred from homology"/>
<dbReference type="SMART" id="SM00382">
    <property type="entry name" value="AAA"/>
    <property type="match status" value="1"/>
</dbReference>
<dbReference type="Proteomes" id="UP001165122">
    <property type="component" value="Unassembled WGS sequence"/>
</dbReference>
<sequence length="572" mass="62823">MAGTATLMALKANTQARDFEEKHLQDRQRDCLVLVMEYLNRQGYTNSATSLKQEGGQTLNRFEGADNVDLFTIMHDFEEYYEIKFGKKPRFTRKNLDVEDDDDSRFARSSLSKHSDARRRKSELEMQKRKDMRAKANKRNVYESGVLSSMEKKLGVSGGGGEMVSRDDAMVASSSSLMKGLGIEGGKVGGGGGSVGGGEESKGESGDPFTLGGSSMKLQPAKDKFTNAQAKDTPHEEMPIMNQRLLKPLPNFGGDMELRALGETIQRDILQTSPNVGWEDVIELEEAKRLLKEAVVMPLKYPQLFTGLLSPWCGILLYGPPGTGKTMLAKAVASECHTTFFNISASSIVSKYRGDSEKLIRVLFELARYHAPSTVFMDEIDSIMSSRGGGDGAGGEHEGSRRMKTELLIQMDGLSRGSEHVFVLAASNLPWDLDSALLRRLEKRVLVPLPGKVGRLKMLEMHMETQKVEEGLDLDGVAEATDGYSGADIKLLCKEAAMRPVRRLLVKLDEMESGMGLEGGDVVGGEEVQRLILENPITQKDLDDSVECTNKSSGGGVMEAKYESWTKEFGSS</sequence>
<feature type="domain" description="AAA+ ATPase" evidence="10">
    <location>
        <begin position="311"/>
        <end position="451"/>
    </location>
</feature>
<dbReference type="AlphaFoldDB" id="A0A9W7DL43"/>
<gene>
    <name evidence="8" type="primary">KATNAL2</name>
    <name evidence="11" type="ORF">TrLO_g8192</name>
</gene>
<keyword evidence="6 8" id="KW-0206">Cytoskeleton</keyword>
<comment type="caution">
    <text evidence="11">The sequence shown here is derived from an EMBL/GenBank/DDBJ whole genome shotgun (WGS) entry which is preliminary data.</text>
</comment>
<evidence type="ECO:0000256" key="5">
    <source>
        <dbReference type="ARBA" id="ARBA00022840"/>
    </source>
</evidence>
<dbReference type="GO" id="GO:0051013">
    <property type="term" value="P:microtubule severing"/>
    <property type="evidence" value="ECO:0007669"/>
    <property type="project" value="UniProtKB-UniRule"/>
</dbReference>
<dbReference type="InterPro" id="IPR050304">
    <property type="entry name" value="MT-severing_AAA_ATPase"/>
</dbReference>
<dbReference type="GO" id="GO:0008568">
    <property type="term" value="F:microtubule severing ATPase activity"/>
    <property type="evidence" value="ECO:0007669"/>
    <property type="project" value="UniProtKB-EC"/>
</dbReference>
<keyword evidence="3 8" id="KW-0493">Microtubule</keyword>
<dbReference type="OrthoDB" id="191529at2759"/>
<dbReference type="GO" id="GO:0016887">
    <property type="term" value="F:ATP hydrolysis activity"/>
    <property type="evidence" value="ECO:0007669"/>
    <property type="project" value="InterPro"/>
</dbReference>
<comment type="function">
    <text evidence="8">Severs microtubules in vitro in an ATP-dependent manner. This activity may promote rapid reorganization of cellular microtubule arrays.</text>
</comment>
<dbReference type="InterPro" id="IPR003960">
    <property type="entry name" value="ATPase_AAA_CS"/>
</dbReference>
<dbReference type="HAMAP" id="MF_03025">
    <property type="entry name" value="Katanin_p60_AL2"/>
    <property type="match status" value="1"/>
</dbReference>
<evidence type="ECO:0000256" key="8">
    <source>
        <dbReference type="HAMAP-Rule" id="MF_03025"/>
    </source>
</evidence>
<accession>A0A9W7DL43</accession>
<evidence type="ECO:0000256" key="2">
    <source>
        <dbReference type="ARBA" id="ARBA00022490"/>
    </source>
</evidence>
<dbReference type="InterPro" id="IPR006594">
    <property type="entry name" value="LisH"/>
</dbReference>
<reference evidence="12" key="1">
    <citation type="journal article" date="2023" name="Commun. Biol.">
        <title>Genome analysis of Parmales, the sister group of diatoms, reveals the evolutionary specialization of diatoms from phago-mixotrophs to photoautotrophs.</title>
        <authorList>
            <person name="Ban H."/>
            <person name="Sato S."/>
            <person name="Yoshikawa S."/>
            <person name="Yamada K."/>
            <person name="Nakamura Y."/>
            <person name="Ichinomiya M."/>
            <person name="Sato N."/>
            <person name="Blanc-Mathieu R."/>
            <person name="Endo H."/>
            <person name="Kuwata A."/>
            <person name="Ogata H."/>
        </authorList>
    </citation>
    <scope>NUCLEOTIDE SEQUENCE [LARGE SCALE GENOMIC DNA]</scope>
    <source>
        <strain evidence="12">NIES 3700</strain>
    </source>
</reference>
<dbReference type="PROSITE" id="PS50896">
    <property type="entry name" value="LISH"/>
    <property type="match status" value="1"/>
</dbReference>
<feature type="binding site" evidence="8">
    <location>
        <begin position="319"/>
        <end position="326"/>
    </location>
    <ligand>
        <name>ATP</name>
        <dbReference type="ChEBI" id="CHEBI:30616"/>
    </ligand>
</feature>
<organism evidence="11 12">
    <name type="scientific">Triparma laevis f. longispina</name>
    <dbReference type="NCBI Taxonomy" id="1714387"/>
    <lineage>
        <taxon>Eukaryota</taxon>
        <taxon>Sar</taxon>
        <taxon>Stramenopiles</taxon>
        <taxon>Ochrophyta</taxon>
        <taxon>Bolidophyceae</taxon>
        <taxon>Parmales</taxon>
        <taxon>Triparmaceae</taxon>
        <taxon>Triparma</taxon>
    </lineage>
</organism>
<dbReference type="InterPro" id="IPR041569">
    <property type="entry name" value="AAA_lid_3"/>
</dbReference>